<evidence type="ECO:0000256" key="4">
    <source>
        <dbReference type="SAM" id="Phobius"/>
    </source>
</evidence>
<dbReference type="InterPro" id="IPR019734">
    <property type="entry name" value="TPR_rpt"/>
</dbReference>
<gene>
    <name evidence="6" type="ORF">DFQ59_10944</name>
</gene>
<protein>
    <submittedName>
        <fullName evidence="6">DNA-binding winged helix-turn-helix (WHTH) protein</fullName>
    </submittedName>
</protein>
<dbReference type="InterPro" id="IPR011990">
    <property type="entry name" value="TPR-like_helical_dom_sf"/>
</dbReference>
<dbReference type="Pfam" id="PF13181">
    <property type="entry name" value="TPR_8"/>
    <property type="match status" value="1"/>
</dbReference>
<dbReference type="GO" id="GO:0000160">
    <property type="term" value="P:phosphorelay signal transduction system"/>
    <property type="evidence" value="ECO:0007669"/>
    <property type="project" value="InterPro"/>
</dbReference>
<dbReference type="InterPro" id="IPR001867">
    <property type="entry name" value="OmpR/PhoB-type_DNA-bd"/>
</dbReference>
<dbReference type="PROSITE" id="PS51755">
    <property type="entry name" value="OMPR_PHOB"/>
    <property type="match status" value="1"/>
</dbReference>
<dbReference type="Proteomes" id="UP000252707">
    <property type="component" value="Unassembled WGS sequence"/>
</dbReference>
<reference evidence="6 7" key="1">
    <citation type="submission" date="2018-07" db="EMBL/GenBank/DDBJ databases">
        <title>Genomic Encyclopedia of Type Strains, Phase IV (KMG-IV): sequencing the most valuable type-strain genomes for metagenomic binning, comparative biology and taxonomic classification.</title>
        <authorList>
            <person name="Goeker M."/>
        </authorList>
    </citation>
    <scope>NUCLEOTIDE SEQUENCE [LARGE SCALE GENOMIC DNA]</scope>
    <source>
        <strain evidence="6 7">DSM 26407</strain>
    </source>
</reference>
<sequence length="567" mass="62203">MIPKTDVEQDSLRDGTRIGDWRLYPSLHEIRRDGEVVRLEPKAVALLVRLAERAGRMVSREELLDRVWPGVVVGDDSLTQVVIKLRKALGDQPRHPDYIQTIPKQGYRLIAAVEAPASGPDGAAPGAPHPRRAGTALVAGGVILAVLLLGYLALPGNREAEVATGGGADAAGAASAIGEEPLTIAVLPFEPLREGAEQNNLARGITADLVTDLSRLSGLWVISTHSVFGHDDGEGAAAAASARYYVSGSVQRTPGRLEAHIRLIDSGSGRQLWSERFDRPIGDLFDVQAEISRQVVRILEVRLTRAEHWRLAQRYTRNLEAYELFLQGQAALLVRQERENLNARRLYQRAIELDPTFARAYAGLALSYVADYRNQWGEDGEAALARASEMAQTALEIDPGIPEVYWVLGYIETQRRHHGQAIAHLETALGLDQSFADAYALMGGINTYDGHPHRTVKLIRQAMRLNPEAGYLYFLLLGRAYFFIDDPEQAMINLREALARNPANLEAHVYLAAAATARDDVETGEWEVDEILALQPGFDTEAWLATYPMTDAGQIRKLSAALASLGL</sequence>
<dbReference type="InterPro" id="IPR036388">
    <property type="entry name" value="WH-like_DNA-bd_sf"/>
</dbReference>
<feature type="domain" description="OmpR/PhoB-type" evidence="5">
    <location>
        <begin position="13"/>
        <end position="111"/>
    </location>
</feature>
<evidence type="ECO:0000259" key="5">
    <source>
        <dbReference type="PROSITE" id="PS51755"/>
    </source>
</evidence>
<dbReference type="GO" id="GO:0003677">
    <property type="term" value="F:DNA binding"/>
    <property type="evidence" value="ECO:0007669"/>
    <property type="project" value="UniProtKB-UniRule"/>
</dbReference>
<dbReference type="SUPFAM" id="SSF46894">
    <property type="entry name" value="C-terminal effector domain of the bipartite response regulators"/>
    <property type="match status" value="1"/>
</dbReference>
<dbReference type="SMART" id="SM00862">
    <property type="entry name" value="Trans_reg_C"/>
    <property type="match status" value="1"/>
</dbReference>
<keyword evidence="2" id="KW-0802">TPR repeat</keyword>
<dbReference type="OrthoDB" id="7052061at2"/>
<keyword evidence="1 3" id="KW-0238">DNA-binding</keyword>
<evidence type="ECO:0000256" key="1">
    <source>
        <dbReference type="ARBA" id="ARBA00023125"/>
    </source>
</evidence>
<evidence type="ECO:0000256" key="3">
    <source>
        <dbReference type="PROSITE-ProRule" id="PRU01091"/>
    </source>
</evidence>
<evidence type="ECO:0000313" key="6">
    <source>
        <dbReference type="EMBL" id="RCX26515.1"/>
    </source>
</evidence>
<organism evidence="6 7">
    <name type="scientific">Thioalbus denitrificans</name>
    <dbReference type="NCBI Taxonomy" id="547122"/>
    <lineage>
        <taxon>Bacteria</taxon>
        <taxon>Pseudomonadati</taxon>
        <taxon>Pseudomonadota</taxon>
        <taxon>Gammaproteobacteria</taxon>
        <taxon>Chromatiales</taxon>
        <taxon>Ectothiorhodospiraceae</taxon>
        <taxon>Thioalbus</taxon>
    </lineage>
</organism>
<feature type="transmembrane region" description="Helical" evidence="4">
    <location>
        <begin position="136"/>
        <end position="154"/>
    </location>
</feature>
<dbReference type="CDD" id="cd00383">
    <property type="entry name" value="trans_reg_C"/>
    <property type="match status" value="1"/>
</dbReference>
<dbReference type="GO" id="GO:0006355">
    <property type="term" value="P:regulation of DNA-templated transcription"/>
    <property type="evidence" value="ECO:0007669"/>
    <property type="project" value="InterPro"/>
</dbReference>
<dbReference type="Pfam" id="PF00486">
    <property type="entry name" value="Trans_reg_C"/>
    <property type="match status" value="1"/>
</dbReference>
<dbReference type="AlphaFoldDB" id="A0A369BZZ5"/>
<dbReference type="RefSeq" id="WP_114280596.1">
    <property type="nucleotide sequence ID" value="NZ_QPJY01000009.1"/>
</dbReference>
<dbReference type="Gene3D" id="1.25.40.10">
    <property type="entry name" value="Tetratricopeptide repeat domain"/>
    <property type="match status" value="2"/>
</dbReference>
<evidence type="ECO:0000313" key="7">
    <source>
        <dbReference type="Proteomes" id="UP000252707"/>
    </source>
</evidence>
<dbReference type="Gene3D" id="1.10.10.10">
    <property type="entry name" value="Winged helix-like DNA-binding domain superfamily/Winged helix DNA-binding domain"/>
    <property type="match status" value="1"/>
</dbReference>
<feature type="repeat" description="TPR" evidence="2">
    <location>
        <begin position="471"/>
        <end position="504"/>
    </location>
</feature>
<keyword evidence="7" id="KW-1185">Reference proteome</keyword>
<comment type="caution">
    <text evidence="6">The sequence shown here is derived from an EMBL/GenBank/DDBJ whole genome shotgun (WGS) entry which is preliminary data.</text>
</comment>
<dbReference type="InterPro" id="IPR016032">
    <property type="entry name" value="Sig_transdc_resp-reg_C-effctor"/>
</dbReference>
<evidence type="ECO:0000256" key="2">
    <source>
        <dbReference type="PROSITE-ProRule" id="PRU00339"/>
    </source>
</evidence>
<dbReference type="Gene3D" id="3.40.50.10070">
    <property type="entry name" value="TolB, N-terminal domain"/>
    <property type="match status" value="1"/>
</dbReference>
<keyword evidence="4" id="KW-0812">Transmembrane</keyword>
<keyword evidence="4" id="KW-0472">Membrane</keyword>
<dbReference type="SUPFAM" id="SSF52964">
    <property type="entry name" value="TolB, N-terminal domain"/>
    <property type="match status" value="1"/>
</dbReference>
<keyword evidence="4" id="KW-1133">Transmembrane helix</keyword>
<dbReference type="PANTHER" id="PTHR12558:SF33">
    <property type="entry name" value="BLL7664 PROTEIN"/>
    <property type="match status" value="1"/>
</dbReference>
<proteinExistence type="predicted"/>
<name>A0A369BZZ5_9GAMM</name>
<dbReference type="PANTHER" id="PTHR12558">
    <property type="entry name" value="CELL DIVISION CYCLE 16,23,27"/>
    <property type="match status" value="1"/>
</dbReference>
<dbReference type="PROSITE" id="PS50005">
    <property type="entry name" value="TPR"/>
    <property type="match status" value="1"/>
</dbReference>
<dbReference type="EMBL" id="QPJY01000009">
    <property type="protein sequence ID" value="RCX26515.1"/>
    <property type="molecule type" value="Genomic_DNA"/>
</dbReference>
<dbReference type="SUPFAM" id="SSF48452">
    <property type="entry name" value="TPR-like"/>
    <property type="match status" value="1"/>
</dbReference>
<feature type="DNA-binding region" description="OmpR/PhoB-type" evidence="3">
    <location>
        <begin position="13"/>
        <end position="111"/>
    </location>
</feature>
<accession>A0A369BZZ5</accession>
<dbReference type="SMART" id="SM00028">
    <property type="entry name" value="TPR"/>
    <property type="match status" value="4"/>
</dbReference>